<dbReference type="Proteomes" id="UP000295146">
    <property type="component" value="Unassembled WGS sequence"/>
</dbReference>
<dbReference type="RefSeq" id="WP_134101059.1">
    <property type="nucleotide sequence ID" value="NZ_SODP01000001.1"/>
</dbReference>
<feature type="transmembrane region" description="Helical" evidence="2">
    <location>
        <begin position="252"/>
        <end position="277"/>
    </location>
</feature>
<comment type="caution">
    <text evidence="3">The sequence shown here is derived from an EMBL/GenBank/DDBJ whole genome shotgun (WGS) entry which is preliminary data.</text>
</comment>
<keyword evidence="2" id="KW-0812">Transmembrane</keyword>
<evidence type="ECO:0000256" key="1">
    <source>
        <dbReference type="SAM" id="MobiDB-lite"/>
    </source>
</evidence>
<feature type="transmembrane region" description="Helical" evidence="2">
    <location>
        <begin position="27"/>
        <end position="57"/>
    </location>
</feature>
<keyword evidence="4" id="KW-1185">Reference proteome</keyword>
<dbReference type="Pfam" id="PF14333">
    <property type="entry name" value="DUF4389"/>
    <property type="match status" value="2"/>
</dbReference>
<evidence type="ECO:0000313" key="4">
    <source>
        <dbReference type="Proteomes" id="UP000295146"/>
    </source>
</evidence>
<name>A0A4R8CLY3_9ACTN</name>
<organism evidence="3 4">
    <name type="scientific">Kribbella pratensis</name>
    <dbReference type="NCBI Taxonomy" id="2512112"/>
    <lineage>
        <taxon>Bacteria</taxon>
        <taxon>Bacillati</taxon>
        <taxon>Actinomycetota</taxon>
        <taxon>Actinomycetes</taxon>
        <taxon>Propionibacteriales</taxon>
        <taxon>Kribbellaceae</taxon>
        <taxon>Kribbella</taxon>
    </lineage>
</organism>
<dbReference type="EMBL" id="SODP01000001">
    <property type="protein sequence ID" value="TDW77069.1"/>
    <property type="molecule type" value="Genomic_DNA"/>
</dbReference>
<evidence type="ECO:0000256" key="2">
    <source>
        <dbReference type="SAM" id="Phobius"/>
    </source>
</evidence>
<proteinExistence type="predicted"/>
<dbReference type="InterPro" id="IPR025498">
    <property type="entry name" value="DUF4389"/>
</dbReference>
<feature type="region of interest" description="Disordered" evidence="1">
    <location>
        <begin position="219"/>
        <end position="242"/>
    </location>
</feature>
<keyword evidence="2" id="KW-1133">Transmembrane helix</keyword>
<feature type="transmembrane region" description="Helical" evidence="2">
    <location>
        <begin position="153"/>
        <end position="172"/>
    </location>
</feature>
<protein>
    <submittedName>
        <fullName evidence="3">Uncharacterized protein DUF4389</fullName>
    </submittedName>
</protein>
<feature type="transmembrane region" description="Helical" evidence="2">
    <location>
        <begin position="435"/>
        <end position="460"/>
    </location>
</feature>
<evidence type="ECO:0000313" key="3">
    <source>
        <dbReference type="EMBL" id="TDW77069.1"/>
    </source>
</evidence>
<dbReference type="OrthoDB" id="156718at2"/>
<dbReference type="AlphaFoldDB" id="A0A4R8CLY3"/>
<accession>A0A4R8CLY3</accession>
<sequence>MSTTTYPVRVDGALDDRLNRWLWLVKWVLVIPHLFVLAVLWIAFVALSFVAFFAILFTGRYPRGIFDFNVGVLRWTWRVQFYAYGALGTDRYPPFTLHDVPDYPAHLEIAYPEHLSRGLVLVKWWLLAIPHYLVVGFFLGGGTWFAVQADKQGWASGLVGLLVLIAAVALLFTGRYPRPIFDLVLGMDRWALRVAAYAGLMVDQYPPFRLDLGGDDPGTTRLDDPLRHPTPAVPPQPAPHEPELRMSAGRTIALVTGILVTLASVVGLAIGGTLAWLDQGRRDTAGFVTSDTVTLSTGGYALASERLTISAGSATVPHRWFGDARVRVAPVDGSPVFVGLASATDVQRYLSGVEYTTVKAVGPSHTTYAEHAGSEPSTAPAQLNIWRVQAAVTGMQTITWPLENGDWTLVVMAPDGSQDVSVRADVGATAPGLQALWIGVLAGSGLFLLLGTLTVGLAVVRRPKAGPSTLQAPR</sequence>
<keyword evidence="2" id="KW-0472">Membrane</keyword>
<gene>
    <name evidence="3" type="ORF">EV653_2233</name>
</gene>
<reference evidence="3 4" key="1">
    <citation type="submission" date="2019-03" db="EMBL/GenBank/DDBJ databases">
        <title>Genomic Encyclopedia of Type Strains, Phase III (KMG-III): the genomes of soil and plant-associated and newly described type strains.</title>
        <authorList>
            <person name="Whitman W."/>
        </authorList>
    </citation>
    <scope>NUCLEOTIDE SEQUENCE [LARGE SCALE GENOMIC DNA]</scope>
    <source>
        <strain evidence="3 4">VKM Ac-2573</strain>
    </source>
</reference>
<feature type="transmembrane region" description="Helical" evidence="2">
    <location>
        <begin position="124"/>
        <end position="147"/>
    </location>
</feature>